<dbReference type="AlphaFoldDB" id="A0AB35UH53"/>
<organism evidence="2 3">
    <name type="scientific">Dielma fastidiosa</name>
    <dbReference type="NCBI Taxonomy" id="1034346"/>
    <lineage>
        <taxon>Bacteria</taxon>
        <taxon>Bacillati</taxon>
        <taxon>Bacillota</taxon>
        <taxon>Erysipelotrichia</taxon>
        <taxon>Erysipelotrichales</taxon>
        <taxon>Erysipelotrichaceae</taxon>
        <taxon>Dielma</taxon>
    </lineage>
</organism>
<reference evidence="2" key="1">
    <citation type="submission" date="2022-03" db="EMBL/GenBank/DDBJ databases">
        <title>First case of bacteraemia caused by Dielma fastidiosa in a patient hospitalised with diverticulitis.</title>
        <authorList>
            <person name="Forman-Ankjaer B."/>
            <person name="Hvid-Jensen F."/>
            <person name="Kobel C.M."/>
            <person name="Greve T."/>
        </authorList>
    </citation>
    <scope>NUCLEOTIDE SEQUENCE</scope>
    <source>
        <strain evidence="2">AUH_DF_2021</strain>
    </source>
</reference>
<comment type="caution">
    <text evidence="2">The sequence shown here is derived from an EMBL/GenBank/DDBJ whole genome shotgun (WGS) entry which is preliminary data.</text>
</comment>
<evidence type="ECO:0000313" key="2">
    <source>
        <dbReference type="EMBL" id="MDY5166833.1"/>
    </source>
</evidence>
<evidence type="ECO:0000313" key="3">
    <source>
        <dbReference type="Proteomes" id="UP001276902"/>
    </source>
</evidence>
<feature type="domain" description="GerMN" evidence="1">
    <location>
        <begin position="74"/>
        <end position="159"/>
    </location>
</feature>
<accession>A0AB35UH53</accession>
<protein>
    <submittedName>
        <fullName evidence="2">GerMN domain-containing protein</fullName>
    </submittedName>
</protein>
<dbReference type="InterPro" id="IPR019606">
    <property type="entry name" value="GerMN"/>
</dbReference>
<sequence>MMNRKLQIAYIFSAFAVLSYLSVKTIPIAQHPDTQSVMAPAAVDSLLIVQRDQDGILIPLNVELNSSMSEPEKMQKMIELMSSDVDNSVFESVLPASAALNEAVISDRHVNLDFNEGFLAYDAKDELAIVESLVWAATQFDDIDTVSISVNGNALNQMPLKGTPLSENLDRRLGFNNFESATATLHDSHNLNIYYVKEINGTEYYVPKSRRINGGSLDVNDVIETILSDISVTSTLAQPLALERVTMSEPVEIDVDTLVIHLDNSILSEEATGKEEALNTLVLSIHEVLGFDNISILVDGVPVNASGSNEEHIQVSSIEVNRIKL</sequence>
<gene>
    <name evidence="2" type="ORF">MQE39_01675</name>
</gene>
<proteinExistence type="predicted"/>
<name>A0AB35UH53_9FIRM</name>
<evidence type="ECO:0000259" key="1">
    <source>
        <dbReference type="SMART" id="SM00909"/>
    </source>
</evidence>
<dbReference type="SMART" id="SM00909">
    <property type="entry name" value="Germane"/>
    <property type="match status" value="1"/>
</dbReference>
<dbReference type="EMBL" id="JALDAW010000007">
    <property type="protein sequence ID" value="MDY5166833.1"/>
    <property type="molecule type" value="Genomic_DNA"/>
</dbReference>
<dbReference type="RefSeq" id="WP_320882863.1">
    <property type="nucleotide sequence ID" value="NZ_BAABZA010000001.1"/>
</dbReference>
<dbReference type="Pfam" id="PF10646">
    <property type="entry name" value="Germane"/>
    <property type="match status" value="1"/>
</dbReference>
<dbReference type="Proteomes" id="UP001276902">
    <property type="component" value="Unassembled WGS sequence"/>
</dbReference>